<keyword evidence="2" id="KW-1185">Reference proteome</keyword>
<sequence>MLAMGVGHCEHRLPPKQPAPLSFSSPLPPCLTLLTGPLVGKKDVRYTIDTGAKMSEERIKAAHTRAACIHSEMKNDFCLFAAAGDESWRRAEAKYLL</sequence>
<organism evidence="1 2">
    <name type="scientific">Batillaria attramentaria</name>
    <dbReference type="NCBI Taxonomy" id="370345"/>
    <lineage>
        <taxon>Eukaryota</taxon>
        <taxon>Metazoa</taxon>
        <taxon>Spiralia</taxon>
        <taxon>Lophotrochozoa</taxon>
        <taxon>Mollusca</taxon>
        <taxon>Gastropoda</taxon>
        <taxon>Caenogastropoda</taxon>
        <taxon>Sorbeoconcha</taxon>
        <taxon>Cerithioidea</taxon>
        <taxon>Batillariidae</taxon>
        <taxon>Batillaria</taxon>
    </lineage>
</organism>
<reference evidence="1 2" key="1">
    <citation type="journal article" date="2023" name="Sci. Data">
        <title>Genome assembly of the Korean intertidal mud-creeper Batillaria attramentaria.</title>
        <authorList>
            <person name="Patra A.K."/>
            <person name="Ho P.T."/>
            <person name="Jun S."/>
            <person name="Lee S.J."/>
            <person name="Kim Y."/>
            <person name="Won Y.J."/>
        </authorList>
    </citation>
    <scope>NUCLEOTIDE SEQUENCE [LARGE SCALE GENOMIC DNA]</scope>
    <source>
        <strain evidence="1">Wonlab-2016</strain>
    </source>
</reference>
<dbReference type="AlphaFoldDB" id="A0ABD0KN81"/>
<evidence type="ECO:0000313" key="1">
    <source>
        <dbReference type="EMBL" id="KAK7488700.1"/>
    </source>
</evidence>
<gene>
    <name evidence="1" type="ORF">BaRGS_00019997</name>
</gene>
<proteinExistence type="predicted"/>
<dbReference type="Proteomes" id="UP001519460">
    <property type="component" value="Unassembled WGS sequence"/>
</dbReference>
<dbReference type="EMBL" id="JACVVK020000147">
    <property type="protein sequence ID" value="KAK7488700.1"/>
    <property type="molecule type" value="Genomic_DNA"/>
</dbReference>
<comment type="caution">
    <text evidence="1">The sequence shown here is derived from an EMBL/GenBank/DDBJ whole genome shotgun (WGS) entry which is preliminary data.</text>
</comment>
<protein>
    <submittedName>
        <fullName evidence="1">Uncharacterized protein</fullName>
    </submittedName>
</protein>
<accession>A0ABD0KN81</accession>
<evidence type="ECO:0000313" key="2">
    <source>
        <dbReference type="Proteomes" id="UP001519460"/>
    </source>
</evidence>
<name>A0ABD0KN81_9CAEN</name>